<keyword evidence="1" id="KW-0472">Membrane</keyword>
<feature type="transmembrane region" description="Helical" evidence="1">
    <location>
        <begin position="6"/>
        <end position="28"/>
    </location>
</feature>
<evidence type="ECO:0000313" key="3">
    <source>
        <dbReference type="Proteomes" id="UP000179284"/>
    </source>
</evidence>
<sequence length="76" mass="8969">MNLEYYSFLFVVFAIPAALLILCIYSIVKFVKRDKTDMRSTRKYLIIMLISGFLFLAIVAFYIFVCWLLTQMVAHM</sequence>
<evidence type="ECO:0000256" key="1">
    <source>
        <dbReference type="SAM" id="Phobius"/>
    </source>
</evidence>
<accession>A0A1D9NYS5</accession>
<evidence type="ECO:0000313" key="2">
    <source>
        <dbReference type="EMBL" id="AOZ95399.1"/>
    </source>
</evidence>
<reference evidence="3" key="1">
    <citation type="submission" date="2016-10" db="EMBL/GenBank/DDBJ databases">
        <title>The complete genome sequence of the rumen bacterium Butyrivibrio hungatei MB2003.</title>
        <authorList>
            <person name="Palevich N."/>
            <person name="Kelly W.J."/>
            <person name="Leahy S.C."/>
            <person name="Altermann E."/>
            <person name="Rakonjac J."/>
            <person name="Attwood G.T."/>
        </authorList>
    </citation>
    <scope>NUCLEOTIDE SEQUENCE [LARGE SCALE GENOMIC DNA]</scope>
    <source>
        <strain evidence="3">MB2003</strain>
    </source>
</reference>
<keyword evidence="1" id="KW-1133">Transmembrane helix</keyword>
<dbReference type="KEGG" id="bhu:bhn_I0365"/>
<feature type="transmembrane region" description="Helical" evidence="1">
    <location>
        <begin position="44"/>
        <end position="70"/>
    </location>
</feature>
<gene>
    <name evidence="2" type="ORF">bhn_I0365</name>
</gene>
<organism evidence="2 3">
    <name type="scientific">Butyrivibrio hungatei</name>
    <dbReference type="NCBI Taxonomy" id="185008"/>
    <lineage>
        <taxon>Bacteria</taxon>
        <taxon>Bacillati</taxon>
        <taxon>Bacillota</taxon>
        <taxon>Clostridia</taxon>
        <taxon>Lachnospirales</taxon>
        <taxon>Lachnospiraceae</taxon>
        <taxon>Butyrivibrio</taxon>
    </lineage>
</organism>
<dbReference type="Proteomes" id="UP000179284">
    <property type="component" value="Chromosome I"/>
</dbReference>
<proteinExistence type="predicted"/>
<protein>
    <submittedName>
        <fullName evidence="2">Uncharacterized protein</fullName>
    </submittedName>
</protein>
<dbReference type="OrthoDB" id="9968502at2"/>
<keyword evidence="1" id="KW-0812">Transmembrane</keyword>
<dbReference type="EMBL" id="CP017831">
    <property type="protein sequence ID" value="AOZ95399.1"/>
    <property type="molecule type" value="Genomic_DNA"/>
</dbReference>
<dbReference type="RefSeq" id="WP_071175178.1">
    <property type="nucleotide sequence ID" value="NZ_CP017831.1"/>
</dbReference>
<name>A0A1D9NYS5_9FIRM</name>
<dbReference type="AlphaFoldDB" id="A0A1D9NYS5"/>
<keyword evidence="3" id="KW-1185">Reference proteome</keyword>